<evidence type="ECO:0000256" key="1">
    <source>
        <dbReference type="SAM" id="MobiDB-lite"/>
    </source>
</evidence>
<organism evidence="2 3">
    <name type="scientific">Polyplax serrata</name>
    <name type="common">Common mouse louse</name>
    <dbReference type="NCBI Taxonomy" id="468196"/>
    <lineage>
        <taxon>Eukaryota</taxon>
        <taxon>Metazoa</taxon>
        <taxon>Ecdysozoa</taxon>
        <taxon>Arthropoda</taxon>
        <taxon>Hexapoda</taxon>
        <taxon>Insecta</taxon>
        <taxon>Pterygota</taxon>
        <taxon>Neoptera</taxon>
        <taxon>Paraneoptera</taxon>
        <taxon>Psocodea</taxon>
        <taxon>Troctomorpha</taxon>
        <taxon>Phthiraptera</taxon>
        <taxon>Anoplura</taxon>
        <taxon>Polyplacidae</taxon>
        <taxon>Polyplax</taxon>
    </lineage>
</organism>
<feature type="compositionally biased region" description="Pro residues" evidence="1">
    <location>
        <begin position="249"/>
        <end position="259"/>
    </location>
</feature>
<dbReference type="Proteomes" id="UP001372834">
    <property type="component" value="Unassembled WGS sequence"/>
</dbReference>
<sequence length="270" mass="30341">MFGGNAKTHFQVLGRANNSTGYMMSPFGDDRWDLDDSEKLRKIYKKTDLMSPSTMNLQTHPKGVHHMSEPRPLPVPMAPQVPCQGSTGPSYYGYVQPDKSQAFLAQGEDPKAYQTVSAPLPPQVTQSQSQRFSYYKPDAHVFSYQPRRSQTVDSGYDASGYRTSHPSVKHHNGLNHDELKQKSRVQCGQMNISDHTSHSLPQIPNICGQCQHGQPPQAQDSYTTQKHWRSSPDVPVWIAGSVGYRPFGPAEPTPNPYYPPRNRNEYIPLN</sequence>
<dbReference type="AlphaFoldDB" id="A0AAN8RSL2"/>
<dbReference type="EMBL" id="JAWJWE010000041">
    <property type="protein sequence ID" value="KAK6618696.1"/>
    <property type="molecule type" value="Genomic_DNA"/>
</dbReference>
<evidence type="ECO:0000313" key="2">
    <source>
        <dbReference type="EMBL" id="KAK6618696.1"/>
    </source>
</evidence>
<accession>A0AAN8RSL2</accession>
<protein>
    <submittedName>
        <fullName evidence="2">Uncharacterized protein</fullName>
    </submittedName>
</protein>
<gene>
    <name evidence="2" type="ORF">RUM43_013087</name>
</gene>
<comment type="caution">
    <text evidence="2">The sequence shown here is derived from an EMBL/GenBank/DDBJ whole genome shotgun (WGS) entry which is preliminary data.</text>
</comment>
<feature type="region of interest" description="Disordered" evidence="1">
    <location>
        <begin position="248"/>
        <end position="270"/>
    </location>
</feature>
<evidence type="ECO:0000313" key="3">
    <source>
        <dbReference type="Proteomes" id="UP001372834"/>
    </source>
</evidence>
<proteinExistence type="predicted"/>
<name>A0AAN8RSL2_POLSC</name>
<reference evidence="2 3" key="1">
    <citation type="submission" date="2023-10" db="EMBL/GenBank/DDBJ databases">
        <title>Genomes of two closely related lineages of the louse Polyplax serrata with different host specificities.</title>
        <authorList>
            <person name="Martinu J."/>
            <person name="Tarabai H."/>
            <person name="Stefka J."/>
            <person name="Hypsa V."/>
        </authorList>
    </citation>
    <scope>NUCLEOTIDE SEQUENCE [LARGE SCALE GENOMIC DNA]</scope>
    <source>
        <strain evidence="2">HR10_N</strain>
    </source>
</reference>